<dbReference type="Gene3D" id="3.60.10.10">
    <property type="entry name" value="Endonuclease/exonuclease/phosphatase"/>
    <property type="match status" value="1"/>
</dbReference>
<dbReference type="Proteomes" id="UP000235965">
    <property type="component" value="Unassembled WGS sequence"/>
</dbReference>
<dbReference type="InParanoid" id="A0A2J7QR78"/>
<sequence>MRFGTWNVKSVYRAGSVMKIAKEISKCKLDLVGVQKVRWDGGGTAPAGDYTFFYGMGNENHELGTGFFVHKRVVSAVKRVEFVNDRMSYIILRGRWCDIIIVNVHAPTEDMKGRFYEELRHAFDNFPMMFPHCNIHRFSWTSPDEKTHNKIVHILIDSRGYSSVLDFRSFRPADCDTDHYLVVGKVRERLAVSKQTMHRVHMERFNLKKLKEVEGKVQAVSNYSGIEATILLMYLKF</sequence>
<comment type="caution">
    <text evidence="1">The sequence shown here is derived from an EMBL/GenBank/DDBJ whole genome shotgun (WGS) entry which is preliminary data.</text>
</comment>
<keyword evidence="2" id="KW-1185">Reference proteome</keyword>
<accession>A0A2J7QR78</accession>
<evidence type="ECO:0008006" key="3">
    <source>
        <dbReference type="Google" id="ProtNLM"/>
    </source>
</evidence>
<name>A0A2J7QR78_9NEOP</name>
<dbReference type="EMBL" id="NEVH01011924">
    <property type="protein sequence ID" value="PNF31089.1"/>
    <property type="molecule type" value="Genomic_DNA"/>
</dbReference>
<reference evidence="1 2" key="1">
    <citation type="submission" date="2017-12" db="EMBL/GenBank/DDBJ databases">
        <title>Hemimetabolous genomes reveal molecular basis of termite eusociality.</title>
        <authorList>
            <person name="Harrison M.C."/>
            <person name="Jongepier E."/>
            <person name="Robertson H.M."/>
            <person name="Arning N."/>
            <person name="Bitard-Feildel T."/>
            <person name="Chao H."/>
            <person name="Childers C.P."/>
            <person name="Dinh H."/>
            <person name="Doddapaneni H."/>
            <person name="Dugan S."/>
            <person name="Gowin J."/>
            <person name="Greiner C."/>
            <person name="Han Y."/>
            <person name="Hu H."/>
            <person name="Hughes D.S.T."/>
            <person name="Huylmans A.-K."/>
            <person name="Kemena C."/>
            <person name="Kremer L.P.M."/>
            <person name="Lee S.L."/>
            <person name="Lopez-Ezquerra A."/>
            <person name="Mallet L."/>
            <person name="Monroy-Kuhn J.M."/>
            <person name="Moser A."/>
            <person name="Murali S.C."/>
            <person name="Muzny D.M."/>
            <person name="Otani S."/>
            <person name="Piulachs M.-D."/>
            <person name="Poelchau M."/>
            <person name="Qu J."/>
            <person name="Schaub F."/>
            <person name="Wada-Katsumata A."/>
            <person name="Worley K.C."/>
            <person name="Xie Q."/>
            <person name="Ylla G."/>
            <person name="Poulsen M."/>
            <person name="Gibbs R.A."/>
            <person name="Schal C."/>
            <person name="Richards S."/>
            <person name="Belles X."/>
            <person name="Korb J."/>
            <person name="Bornberg-Bauer E."/>
        </authorList>
    </citation>
    <scope>NUCLEOTIDE SEQUENCE [LARGE SCALE GENOMIC DNA]</scope>
    <source>
        <tissue evidence="1">Whole body</tissue>
    </source>
</reference>
<proteinExistence type="predicted"/>
<dbReference type="InterPro" id="IPR036691">
    <property type="entry name" value="Endo/exonu/phosph_ase_sf"/>
</dbReference>
<protein>
    <recommendedName>
        <fullName evidence="3">Endonuclease/exonuclease/phosphatase domain-containing protein</fullName>
    </recommendedName>
</protein>
<organism evidence="1 2">
    <name type="scientific">Cryptotermes secundus</name>
    <dbReference type="NCBI Taxonomy" id="105785"/>
    <lineage>
        <taxon>Eukaryota</taxon>
        <taxon>Metazoa</taxon>
        <taxon>Ecdysozoa</taxon>
        <taxon>Arthropoda</taxon>
        <taxon>Hexapoda</taxon>
        <taxon>Insecta</taxon>
        <taxon>Pterygota</taxon>
        <taxon>Neoptera</taxon>
        <taxon>Polyneoptera</taxon>
        <taxon>Dictyoptera</taxon>
        <taxon>Blattodea</taxon>
        <taxon>Blattoidea</taxon>
        <taxon>Termitoidae</taxon>
        <taxon>Kalotermitidae</taxon>
        <taxon>Cryptotermitinae</taxon>
        <taxon>Cryptotermes</taxon>
    </lineage>
</organism>
<evidence type="ECO:0000313" key="2">
    <source>
        <dbReference type="Proteomes" id="UP000235965"/>
    </source>
</evidence>
<gene>
    <name evidence="1" type="ORF">B7P43_G16088</name>
</gene>
<dbReference type="AlphaFoldDB" id="A0A2J7QR78"/>
<evidence type="ECO:0000313" key="1">
    <source>
        <dbReference type="EMBL" id="PNF31089.1"/>
    </source>
</evidence>
<dbReference type="SUPFAM" id="SSF56219">
    <property type="entry name" value="DNase I-like"/>
    <property type="match status" value="1"/>
</dbReference>